<gene>
    <name evidence="2" type="ORF">IWH25_03575</name>
</gene>
<name>A0A974SQ81_9RHOO</name>
<dbReference type="Proteomes" id="UP000663444">
    <property type="component" value="Chromosome"/>
</dbReference>
<proteinExistence type="predicted"/>
<reference evidence="2" key="1">
    <citation type="submission" date="2020-11" db="EMBL/GenBank/DDBJ databases">
        <title>Azospira restricta DSM 18626 genome sequence.</title>
        <authorList>
            <person name="Moe W.M."/>
        </authorList>
    </citation>
    <scope>NUCLEOTIDE SEQUENCE</scope>
    <source>
        <strain evidence="2">DSM 18626</strain>
    </source>
</reference>
<feature type="region of interest" description="Disordered" evidence="1">
    <location>
        <begin position="363"/>
        <end position="396"/>
    </location>
</feature>
<dbReference type="KEGG" id="ares:IWH25_03575"/>
<dbReference type="RefSeq" id="WP_203387987.1">
    <property type="nucleotide sequence ID" value="NZ_CP064781.1"/>
</dbReference>
<protein>
    <submittedName>
        <fullName evidence="2">Uncharacterized protein</fullName>
    </submittedName>
</protein>
<evidence type="ECO:0000256" key="1">
    <source>
        <dbReference type="SAM" id="MobiDB-lite"/>
    </source>
</evidence>
<evidence type="ECO:0000313" key="2">
    <source>
        <dbReference type="EMBL" id="QRJ64442.1"/>
    </source>
</evidence>
<sequence>MPIPFQFEILKTPSVTRIPGLALPAGSYVAWTYNGVVKNLQAKSQPLALVGFRQIVEGSVADDLILRRVPLTALGQVRIGTIWANNMSHTSAKFEEFDFEVDFRGAAWQHTSFFYASPSTRTTPYPMELYPLKHQKDKNWNIEFKLQNGGKLVVPCLEFYSRCYGRSEELNRILATYGWDEVNKRFYAPLEEPEESGKWKVKLRKRLHNGDTVFLAHAKYDPYTQRVAREIYGQLESQFVPRNKAPSFLKVAPWFQGPAELRCQGIWFDNQRSFLALRVIGGSDPDGILIERGRENTNKNIEGNPDLENDNAWEGAIEKRLIRPPDIVDLTGDDEPNHGTGAVEILDPKFVVLGIPRAVVDRHGERISSSSKNRRKGGNESTNSSGERHGSGSGIGYASIHAPVHLESHGALLDMWNATSSLKKKHPELIQTAEWFTFADGYRSDGNPKLIALEPIDEEEIPTTTRNWVYFDVKTARPRGLMVLRITSRGRPIYIVEIERRPRKVANQSDVEKEGEEAYRGVMAVIEDSKIFEQWLRRFMSDVRYIRGIVSKLIPHCPGLADTFTHPKTRGEYILGEAALLQALEKAGITPGIRASRL</sequence>
<organism evidence="2 3">
    <name type="scientific">Azospira restricta</name>
    <dbReference type="NCBI Taxonomy" id="404405"/>
    <lineage>
        <taxon>Bacteria</taxon>
        <taxon>Pseudomonadati</taxon>
        <taxon>Pseudomonadota</taxon>
        <taxon>Betaproteobacteria</taxon>
        <taxon>Rhodocyclales</taxon>
        <taxon>Rhodocyclaceae</taxon>
        <taxon>Azospira</taxon>
    </lineage>
</organism>
<dbReference type="AlphaFoldDB" id="A0A974SQ81"/>
<evidence type="ECO:0000313" key="3">
    <source>
        <dbReference type="Proteomes" id="UP000663444"/>
    </source>
</evidence>
<keyword evidence="3" id="KW-1185">Reference proteome</keyword>
<accession>A0A974SQ81</accession>
<dbReference type="EMBL" id="CP064781">
    <property type="protein sequence ID" value="QRJ64442.1"/>
    <property type="molecule type" value="Genomic_DNA"/>
</dbReference>